<proteinExistence type="predicted"/>
<dbReference type="Proteomes" id="UP001631993">
    <property type="component" value="Unassembled WGS sequence"/>
</dbReference>
<protein>
    <recommendedName>
        <fullName evidence="5">Tat pathway signal sequence domain protein</fullName>
    </recommendedName>
</protein>
<reference evidence="3 4" key="1">
    <citation type="submission" date="2024-12" db="EMBL/GenBank/DDBJ databases">
        <title>Forecasting of Potato common scab and diversities of Pathogenic streptomyces spp. in china.</title>
        <authorList>
            <person name="Handique U."/>
            <person name="Wu J."/>
        </authorList>
    </citation>
    <scope>NUCLEOTIDE SEQUENCE [LARGE SCALE GENOMIC DNA]</scope>
    <source>
        <strain evidence="3 4">ZRIMU1585</strain>
    </source>
</reference>
<keyword evidence="4" id="KW-1185">Reference proteome</keyword>
<evidence type="ECO:0008006" key="5">
    <source>
        <dbReference type="Google" id="ProtNLM"/>
    </source>
</evidence>
<dbReference type="EMBL" id="JBJVNE010000017">
    <property type="protein sequence ID" value="MFM9650687.1"/>
    <property type="molecule type" value="Genomic_DNA"/>
</dbReference>
<evidence type="ECO:0000256" key="2">
    <source>
        <dbReference type="SAM" id="Phobius"/>
    </source>
</evidence>
<keyword evidence="2" id="KW-0812">Transmembrane</keyword>
<evidence type="ECO:0000256" key="1">
    <source>
        <dbReference type="SAM" id="MobiDB-lite"/>
    </source>
</evidence>
<evidence type="ECO:0000313" key="4">
    <source>
        <dbReference type="Proteomes" id="UP001631993"/>
    </source>
</evidence>
<sequence length="234" mass="25002">MTDDLRLGELLRHEADMFPTGPAPVDEVLRRGRVARRRRTAVAAGGVTAAIGLVTALGLTDLARTGTTSPPATSRPSTALPSPAPSAEHQAPRTVPPYEAVDIGHGHSMVLLPDGRQNYVVGTGDVTAAVERAKESLGDNIRPDSFSSGTSVAGPNILYFGAFRAKTLPTRIQLRFDSGRAETATVLTLPGHPQWGTYYVFRDASTVDTDYTITAYARDGEVLFQQRFDDVAAP</sequence>
<name>A0ABW9IRR7_STRGJ</name>
<comment type="caution">
    <text evidence="3">The sequence shown here is derived from an EMBL/GenBank/DDBJ whole genome shotgun (WGS) entry which is preliminary data.</text>
</comment>
<keyword evidence="2" id="KW-1133">Transmembrane helix</keyword>
<organism evidence="3 4">
    <name type="scientific">Streptomyces galilaeus</name>
    <dbReference type="NCBI Taxonomy" id="33899"/>
    <lineage>
        <taxon>Bacteria</taxon>
        <taxon>Bacillati</taxon>
        <taxon>Actinomycetota</taxon>
        <taxon>Actinomycetes</taxon>
        <taxon>Kitasatosporales</taxon>
        <taxon>Streptomycetaceae</taxon>
        <taxon>Streptomyces</taxon>
    </lineage>
</organism>
<dbReference type="RefSeq" id="WP_369280280.1">
    <property type="nucleotide sequence ID" value="NZ_JBJVMW010000015.1"/>
</dbReference>
<feature type="compositionally biased region" description="Low complexity" evidence="1">
    <location>
        <begin position="64"/>
        <end position="87"/>
    </location>
</feature>
<keyword evidence="2" id="KW-0472">Membrane</keyword>
<feature type="transmembrane region" description="Helical" evidence="2">
    <location>
        <begin position="40"/>
        <end position="59"/>
    </location>
</feature>
<gene>
    <name evidence="3" type="ORF">ACKI1S_31615</name>
</gene>
<feature type="region of interest" description="Disordered" evidence="1">
    <location>
        <begin position="64"/>
        <end position="93"/>
    </location>
</feature>
<accession>A0ABW9IRR7</accession>
<evidence type="ECO:0000313" key="3">
    <source>
        <dbReference type="EMBL" id="MFM9650687.1"/>
    </source>
</evidence>